<protein>
    <recommendedName>
        <fullName evidence="5 11">Phosphoribosylaminoimidazole carboxylase</fullName>
        <ecNumber evidence="4 11">4.1.1.21</ecNumber>
    </recommendedName>
</protein>
<dbReference type="RefSeq" id="XP_046118933.1">
    <property type="nucleotide sequence ID" value="XM_046264951.1"/>
</dbReference>
<dbReference type="GO" id="GO:0006189">
    <property type="term" value="P:'de novo' IMP biosynthetic process"/>
    <property type="evidence" value="ECO:0007669"/>
    <property type="project" value="UniProtKB-UniRule"/>
</dbReference>
<dbReference type="Gene3D" id="3.30.470.20">
    <property type="entry name" value="ATP-grasp fold, B domain"/>
    <property type="match status" value="1"/>
</dbReference>
<evidence type="ECO:0000256" key="12">
    <source>
        <dbReference type="SAM" id="MobiDB-lite"/>
    </source>
</evidence>
<evidence type="ECO:0000256" key="11">
    <source>
        <dbReference type="PIRNR" id="PIRNR001340"/>
    </source>
</evidence>
<dbReference type="SUPFAM" id="SSF52440">
    <property type="entry name" value="PreATP-grasp domain"/>
    <property type="match status" value="1"/>
</dbReference>
<dbReference type="InterPro" id="IPR040686">
    <property type="entry name" value="PurK_C"/>
</dbReference>
<evidence type="ECO:0000259" key="13">
    <source>
        <dbReference type="PROSITE" id="PS50975"/>
    </source>
</evidence>
<dbReference type="HAMAP" id="MF_01928">
    <property type="entry name" value="PurK"/>
    <property type="match status" value="1"/>
</dbReference>
<dbReference type="SUPFAM" id="SSF56059">
    <property type="entry name" value="Glutathione synthetase ATP-binding domain-like"/>
    <property type="match status" value="1"/>
</dbReference>
<reference evidence="14" key="1">
    <citation type="journal article" date="2021" name="IMA Fungus">
        <title>Genomic characterization of three marine fungi, including Emericellopsis atlantica sp. nov. with signatures of a generalist lifestyle and marine biomass degradation.</title>
        <authorList>
            <person name="Hagestad O.C."/>
            <person name="Hou L."/>
            <person name="Andersen J.H."/>
            <person name="Hansen E.H."/>
            <person name="Altermark B."/>
            <person name="Li C."/>
            <person name="Kuhnert E."/>
            <person name="Cox R.J."/>
            <person name="Crous P.W."/>
            <person name="Spatafora J.W."/>
            <person name="Lail K."/>
            <person name="Amirebrahimi M."/>
            <person name="Lipzen A."/>
            <person name="Pangilinan J."/>
            <person name="Andreopoulos W."/>
            <person name="Hayes R.D."/>
            <person name="Ng V."/>
            <person name="Grigoriev I.V."/>
            <person name="Jackson S.A."/>
            <person name="Sutton T.D.S."/>
            <person name="Dobson A.D.W."/>
            <person name="Rama T."/>
        </authorList>
    </citation>
    <scope>NUCLEOTIDE SEQUENCE</scope>
    <source>
        <strain evidence="14">TS7</strain>
    </source>
</reference>
<dbReference type="GO" id="GO:0005524">
    <property type="term" value="F:ATP binding"/>
    <property type="evidence" value="ECO:0007669"/>
    <property type="project" value="UniProtKB-UniRule"/>
</dbReference>
<dbReference type="PROSITE" id="PS50975">
    <property type="entry name" value="ATP_GRASP"/>
    <property type="match status" value="1"/>
</dbReference>
<gene>
    <name evidence="14" type="ORF">F5Z01DRAFT_673558</name>
</gene>
<comment type="similarity">
    <text evidence="3 11">In the C-terminal section; belongs to the AIR carboxylase family. Class I subfamily.</text>
</comment>
<evidence type="ECO:0000256" key="1">
    <source>
        <dbReference type="ARBA" id="ARBA00001244"/>
    </source>
</evidence>
<dbReference type="NCBIfam" id="TIGR01161">
    <property type="entry name" value="purK"/>
    <property type="match status" value="1"/>
</dbReference>
<sequence>MTTAPLKIGLLGGGQLGQMLCEATNPDGFEVVILDAEDAPAKRINAHKEHVTGSFKDAAKVRELAEKCDVLTVEIEHVNTEVLEEVATKGVRSASTGEMRTVPVHPSWRTLRLVQDKYLQKEHFHQRGVPIARQMALDGDLDSLKAAYEALAFPFMVKARKGSYDGRGNFKVKGPEDFAAAIDALKGLPLYAEKWVPFVMELAVMVIRTEDDEGNLQGVHSYPVVETIHEDDVCKTVIMPPRKVGVDVCAKARRVAEEVISSLWGRGVFAVEMFLLEDGTIMVNEVAPRPHNSGHYTIEAVPNLSQYKAQAHAIMGYIPPQLKIEPAVSKAIMLNILGGALPDSHDRLVHLARTAYIEGVNIYLHLYGKASKPGRKIGHITFTSSADVDLEQTIAPFINEVDKMRLDRINTSSTTMRPSAGPSEPKGPEVKSSRNAKSPLVVVTMGSDSDLGVLSAGLDILEKFGVPYDCTITSAHRTPARMTELAHGAAGKGVKVLIAAAGGAAHLPGMLASETTVPVIGVPIKATHLDGNDSLLSIVQMPRGIPVATVGINNSTNAALLAVRILGSYYPEYQEKMAKHQETMKVEVEDKAAKLEDVGYQTYLAEKAKK</sequence>
<feature type="domain" description="ATP-grasp" evidence="13">
    <location>
        <begin position="121"/>
        <end position="315"/>
    </location>
</feature>
<keyword evidence="10 11" id="KW-0456">Lyase</keyword>
<dbReference type="Pfam" id="PF02222">
    <property type="entry name" value="ATP-grasp"/>
    <property type="match status" value="1"/>
</dbReference>
<evidence type="ECO:0000256" key="2">
    <source>
        <dbReference type="ARBA" id="ARBA00004747"/>
    </source>
</evidence>
<keyword evidence="9 11" id="KW-0067">ATP-binding</keyword>
<dbReference type="InterPro" id="IPR005875">
    <property type="entry name" value="PurK"/>
</dbReference>
<dbReference type="AlphaFoldDB" id="A0A9P7ZMT0"/>
<dbReference type="PANTHER" id="PTHR11609:SF5">
    <property type="entry name" value="PHOSPHORIBOSYLAMINOIMIDAZOLE CARBOXYLASE"/>
    <property type="match status" value="1"/>
</dbReference>
<evidence type="ECO:0000256" key="6">
    <source>
        <dbReference type="ARBA" id="ARBA00022741"/>
    </source>
</evidence>
<organism evidence="14 15">
    <name type="scientific">Emericellopsis atlantica</name>
    <dbReference type="NCBI Taxonomy" id="2614577"/>
    <lineage>
        <taxon>Eukaryota</taxon>
        <taxon>Fungi</taxon>
        <taxon>Dikarya</taxon>
        <taxon>Ascomycota</taxon>
        <taxon>Pezizomycotina</taxon>
        <taxon>Sordariomycetes</taxon>
        <taxon>Hypocreomycetidae</taxon>
        <taxon>Hypocreales</taxon>
        <taxon>Bionectriaceae</taxon>
        <taxon>Emericellopsis</taxon>
    </lineage>
</organism>
<evidence type="ECO:0000256" key="9">
    <source>
        <dbReference type="ARBA" id="ARBA00022840"/>
    </source>
</evidence>
<dbReference type="GO" id="GO:0046872">
    <property type="term" value="F:metal ion binding"/>
    <property type="evidence" value="ECO:0007669"/>
    <property type="project" value="InterPro"/>
</dbReference>
<dbReference type="EC" id="4.1.1.21" evidence="4 11"/>
<evidence type="ECO:0000313" key="14">
    <source>
        <dbReference type="EMBL" id="KAG9255009.1"/>
    </source>
</evidence>
<dbReference type="Pfam" id="PF00731">
    <property type="entry name" value="AIRC"/>
    <property type="match status" value="1"/>
</dbReference>
<keyword evidence="15" id="KW-1185">Reference proteome</keyword>
<evidence type="ECO:0000313" key="15">
    <source>
        <dbReference type="Proteomes" id="UP000887229"/>
    </source>
</evidence>
<comment type="catalytic activity">
    <reaction evidence="1 11">
        <text>5-amino-1-(5-phospho-D-ribosyl)imidazole-4-carboxylate + H(+) = 5-amino-1-(5-phospho-beta-D-ribosyl)imidazole + CO2</text>
        <dbReference type="Rhea" id="RHEA:10792"/>
        <dbReference type="ChEBI" id="CHEBI:15378"/>
        <dbReference type="ChEBI" id="CHEBI:16526"/>
        <dbReference type="ChEBI" id="CHEBI:77657"/>
        <dbReference type="ChEBI" id="CHEBI:137981"/>
        <dbReference type="EC" id="4.1.1.21"/>
    </reaction>
</comment>
<dbReference type="InterPro" id="IPR000031">
    <property type="entry name" value="PurE_dom"/>
</dbReference>
<dbReference type="SUPFAM" id="SSF51246">
    <property type="entry name" value="Rudiment single hybrid motif"/>
    <property type="match status" value="1"/>
</dbReference>
<dbReference type="EMBL" id="MU251252">
    <property type="protein sequence ID" value="KAG9255009.1"/>
    <property type="molecule type" value="Genomic_DNA"/>
</dbReference>
<dbReference type="Gene3D" id="3.40.50.20">
    <property type="match status" value="1"/>
</dbReference>
<name>A0A9P7ZMT0_9HYPO</name>
<evidence type="ECO:0000256" key="7">
    <source>
        <dbReference type="ARBA" id="ARBA00022755"/>
    </source>
</evidence>
<comment type="caution">
    <text evidence="14">The sequence shown here is derived from an EMBL/GenBank/DDBJ whole genome shotgun (WGS) entry which is preliminary data.</text>
</comment>
<evidence type="ECO:0000256" key="5">
    <source>
        <dbReference type="ARBA" id="ARBA00021059"/>
    </source>
</evidence>
<dbReference type="SUPFAM" id="SSF52255">
    <property type="entry name" value="N5-CAIR mutase (phosphoribosylaminoimidazole carboxylase, PurE)"/>
    <property type="match status" value="1"/>
</dbReference>
<keyword evidence="8 11" id="KW-0210">Decarboxylase</keyword>
<keyword evidence="7 11" id="KW-0658">Purine biosynthesis</keyword>
<dbReference type="NCBIfam" id="TIGR01162">
    <property type="entry name" value="purE"/>
    <property type="match status" value="1"/>
</dbReference>
<dbReference type="OrthoDB" id="15425at2759"/>
<evidence type="ECO:0000256" key="10">
    <source>
        <dbReference type="ARBA" id="ARBA00023239"/>
    </source>
</evidence>
<dbReference type="InterPro" id="IPR011054">
    <property type="entry name" value="Rudment_hybrid_motif"/>
</dbReference>
<accession>A0A9P7ZMT0</accession>
<evidence type="ECO:0000256" key="4">
    <source>
        <dbReference type="ARBA" id="ARBA00012329"/>
    </source>
</evidence>
<dbReference type="PANTHER" id="PTHR11609">
    <property type="entry name" value="PURINE BIOSYNTHESIS PROTEIN 6/7, PUR6/7"/>
    <property type="match status" value="1"/>
</dbReference>
<dbReference type="InterPro" id="IPR003135">
    <property type="entry name" value="ATP-grasp_carboxylate-amine"/>
</dbReference>
<keyword evidence="6 11" id="KW-0547">Nucleotide-binding</keyword>
<dbReference type="Pfam" id="PF17769">
    <property type="entry name" value="PurK_C"/>
    <property type="match status" value="1"/>
</dbReference>
<dbReference type="InterPro" id="IPR016185">
    <property type="entry name" value="PreATP-grasp_dom_sf"/>
</dbReference>
<evidence type="ECO:0000256" key="8">
    <source>
        <dbReference type="ARBA" id="ARBA00022793"/>
    </source>
</evidence>
<dbReference type="InterPro" id="IPR033747">
    <property type="entry name" value="PurE_ClassI"/>
</dbReference>
<dbReference type="Proteomes" id="UP000887229">
    <property type="component" value="Unassembled WGS sequence"/>
</dbReference>
<feature type="region of interest" description="Disordered" evidence="12">
    <location>
        <begin position="412"/>
        <end position="435"/>
    </location>
</feature>
<dbReference type="Gene3D" id="3.40.50.1970">
    <property type="match status" value="1"/>
</dbReference>
<dbReference type="InterPro" id="IPR013815">
    <property type="entry name" value="ATP_grasp_subdomain_1"/>
</dbReference>
<dbReference type="PIRSF" id="PIRSF001340">
    <property type="entry name" value="AIR_carboxylase"/>
    <property type="match status" value="1"/>
</dbReference>
<dbReference type="SMART" id="SM01001">
    <property type="entry name" value="AIRC"/>
    <property type="match status" value="1"/>
</dbReference>
<dbReference type="InterPro" id="IPR054350">
    <property type="entry name" value="PurT/PurK_preATP-grasp"/>
</dbReference>
<dbReference type="InterPro" id="IPR011761">
    <property type="entry name" value="ATP-grasp"/>
</dbReference>
<dbReference type="InterPro" id="IPR016301">
    <property type="entry name" value="Ade2_fungi/plant"/>
</dbReference>
<dbReference type="Pfam" id="PF22660">
    <property type="entry name" value="RS_preATP-grasp-like"/>
    <property type="match status" value="1"/>
</dbReference>
<proteinExistence type="inferred from homology"/>
<dbReference type="HAMAP" id="MF_01929">
    <property type="entry name" value="PurE_classI"/>
    <property type="match status" value="1"/>
</dbReference>
<dbReference type="GeneID" id="70295854"/>
<comment type="pathway">
    <text evidence="2 11">Purine metabolism; IMP biosynthesis via de novo pathway; 5-amino-1-(5-phospho-D-ribosyl)imidazole-4-carboxylate from 5-amino-1-(5-phospho-D-ribosyl)imidazole (carboxylase route): step 1/1.</text>
</comment>
<dbReference type="GO" id="GO:0004638">
    <property type="term" value="F:phosphoribosylaminoimidazole carboxylase activity"/>
    <property type="evidence" value="ECO:0007669"/>
    <property type="project" value="UniProtKB-UniRule"/>
</dbReference>
<evidence type="ECO:0000256" key="3">
    <source>
        <dbReference type="ARBA" id="ARBA00006114"/>
    </source>
</evidence>
<dbReference type="Gene3D" id="3.30.1490.20">
    <property type="entry name" value="ATP-grasp fold, A domain"/>
    <property type="match status" value="1"/>
</dbReference>